<protein>
    <recommendedName>
        <fullName evidence="3">DUF6533 domain-containing protein</fullName>
    </recommendedName>
</protein>
<evidence type="ECO:0000259" key="3">
    <source>
        <dbReference type="Pfam" id="PF20151"/>
    </source>
</evidence>
<feature type="transmembrane region" description="Helical" evidence="2">
    <location>
        <begin position="12"/>
        <end position="34"/>
    </location>
</feature>
<evidence type="ECO:0000256" key="2">
    <source>
        <dbReference type="SAM" id="Phobius"/>
    </source>
</evidence>
<dbReference type="Proteomes" id="UP000256964">
    <property type="component" value="Unassembled WGS sequence"/>
</dbReference>
<evidence type="ECO:0000256" key="1">
    <source>
        <dbReference type="SAM" id="MobiDB-lite"/>
    </source>
</evidence>
<dbReference type="Pfam" id="PF20151">
    <property type="entry name" value="DUF6533"/>
    <property type="match status" value="1"/>
</dbReference>
<name>A0A371D9F1_9APHY</name>
<evidence type="ECO:0000313" key="4">
    <source>
        <dbReference type="EMBL" id="RDX49163.1"/>
    </source>
</evidence>
<feature type="compositionally biased region" description="Low complexity" evidence="1">
    <location>
        <begin position="260"/>
        <end position="274"/>
    </location>
</feature>
<sequence>MSSDADDAAATVALFDILYTGRYCSVAALVLFIYDTFLMFDREVAYFWTTKRIGGAALLFFANKWISMMVYVMSLVNFASFPSDKNGTVTIISRVPLIAADIILIYITWTTLRGSATLTDIHKFRRLTLSDVLFRGGTIYFVILFIMNILHLIFSATAVAEEGSASGYSLITQFTAPITAILISRFLLELQEANHTVVKLDADDPLHSSRNPWDSTPSFISSLGGFINPSRSAQSNDDGSIELQVRSSSEAPGEEEGEVLAEVPEAVVSSSSTA</sequence>
<feature type="transmembrane region" description="Helical" evidence="2">
    <location>
        <begin position="55"/>
        <end position="79"/>
    </location>
</feature>
<evidence type="ECO:0000313" key="5">
    <source>
        <dbReference type="Proteomes" id="UP000256964"/>
    </source>
</evidence>
<dbReference type="InterPro" id="IPR045340">
    <property type="entry name" value="DUF6533"/>
</dbReference>
<feature type="transmembrane region" description="Helical" evidence="2">
    <location>
        <begin position="166"/>
        <end position="188"/>
    </location>
</feature>
<dbReference type="OrthoDB" id="2753188at2759"/>
<keyword evidence="2" id="KW-0812">Transmembrane</keyword>
<keyword evidence="5" id="KW-1185">Reference proteome</keyword>
<keyword evidence="2" id="KW-0472">Membrane</keyword>
<gene>
    <name evidence="4" type="ORF">OH76DRAFT_1483372</name>
</gene>
<feature type="region of interest" description="Disordered" evidence="1">
    <location>
        <begin position="229"/>
        <end position="274"/>
    </location>
</feature>
<feature type="transmembrane region" description="Helical" evidence="2">
    <location>
        <begin position="132"/>
        <end position="154"/>
    </location>
</feature>
<organism evidence="4 5">
    <name type="scientific">Lentinus brumalis</name>
    <dbReference type="NCBI Taxonomy" id="2498619"/>
    <lineage>
        <taxon>Eukaryota</taxon>
        <taxon>Fungi</taxon>
        <taxon>Dikarya</taxon>
        <taxon>Basidiomycota</taxon>
        <taxon>Agaricomycotina</taxon>
        <taxon>Agaricomycetes</taxon>
        <taxon>Polyporales</taxon>
        <taxon>Polyporaceae</taxon>
        <taxon>Lentinus</taxon>
    </lineage>
</organism>
<feature type="domain" description="DUF6533" evidence="3">
    <location>
        <begin position="23"/>
        <end position="68"/>
    </location>
</feature>
<keyword evidence="2" id="KW-1133">Transmembrane helix</keyword>
<dbReference type="STRING" id="139420.A0A371D9F1"/>
<dbReference type="EMBL" id="KZ857407">
    <property type="protein sequence ID" value="RDX49163.1"/>
    <property type="molecule type" value="Genomic_DNA"/>
</dbReference>
<feature type="transmembrane region" description="Helical" evidence="2">
    <location>
        <begin position="91"/>
        <end position="112"/>
    </location>
</feature>
<reference evidence="4 5" key="1">
    <citation type="journal article" date="2018" name="Biotechnol. Biofuels">
        <title>Integrative visual omics of the white-rot fungus Polyporus brumalis exposes the biotechnological potential of its oxidative enzymes for delignifying raw plant biomass.</title>
        <authorList>
            <person name="Miyauchi S."/>
            <person name="Rancon A."/>
            <person name="Drula E."/>
            <person name="Hage H."/>
            <person name="Chaduli D."/>
            <person name="Favel A."/>
            <person name="Grisel S."/>
            <person name="Henrissat B."/>
            <person name="Herpoel-Gimbert I."/>
            <person name="Ruiz-Duenas F.J."/>
            <person name="Chevret D."/>
            <person name="Hainaut M."/>
            <person name="Lin J."/>
            <person name="Wang M."/>
            <person name="Pangilinan J."/>
            <person name="Lipzen A."/>
            <person name="Lesage-Meessen L."/>
            <person name="Navarro D."/>
            <person name="Riley R."/>
            <person name="Grigoriev I.V."/>
            <person name="Zhou S."/>
            <person name="Raouche S."/>
            <person name="Rosso M.N."/>
        </authorList>
    </citation>
    <scope>NUCLEOTIDE SEQUENCE [LARGE SCALE GENOMIC DNA]</scope>
    <source>
        <strain evidence="4 5">BRFM 1820</strain>
    </source>
</reference>
<accession>A0A371D9F1</accession>
<feature type="compositionally biased region" description="Polar residues" evidence="1">
    <location>
        <begin position="229"/>
        <end position="238"/>
    </location>
</feature>
<proteinExistence type="predicted"/>
<dbReference type="AlphaFoldDB" id="A0A371D9F1"/>